<protein>
    <recommendedName>
        <fullName evidence="3">Transcriptional regulator</fullName>
    </recommendedName>
</protein>
<sequence>MAKSRRFRKGGGAGKTEVALEAEYAKRANDRLNAAFVEALEIKEDEVEAFIDRHLKETG</sequence>
<accession>A0A073ITE1</accession>
<dbReference type="RefSeq" id="WP_037974087.1">
    <property type="nucleotide sequence ID" value="NZ_JMKI01000002.1"/>
</dbReference>
<dbReference type="Proteomes" id="UP000027665">
    <property type="component" value="Unassembled WGS sequence"/>
</dbReference>
<name>A0A073ITE1_9BACT</name>
<dbReference type="AlphaFoldDB" id="A0A073ITE1"/>
<dbReference type="EMBL" id="JMKI01000002">
    <property type="protein sequence ID" value="KEJ93593.1"/>
    <property type="molecule type" value="Genomic_DNA"/>
</dbReference>
<evidence type="ECO:0000313" key="1">
    <source>
        <dbReference type="EMBL" id="KEJ93593.1"/>
    </source>
</evidence>
<proteinExistence type="predicted"/>
<evidence type="ECO:0000313" key="2">
    <source>
        <dbReference type="Proteomes" id="UP000027665"/>
    </source>
</evidence>
<keyword evidence="2" id="KW-1185">Reference proteome</keyword>
<organism evidence="1 2">
    <name type="scientific">Synergistes jonesii</name>
    <dbReference type="NCBI Taxonomy" id="2754"/>
    <lineage>
        <taxon>Bacteria</taxon>
        <taxon>Thermotogati</taxon>
        <taxon>Synergistota</taxon>
        <taxon>Synergistia</taxon>
        <taxon>Synergistales</taxon>
        <taxon>Synergistaceae</taxon>
        <taxon>Synergistes</taxon>
    </lineage>
</organism>
<comment type="caution">
    <text evidence="1">The sequence shown here is derived from an EMBL/GenBank/DDBJ whole genome shotgun (WGS) entry which is preliminary data.</text>
</comment>
<evidence type="ECO:0008006" key="3">
    <source>
        <dbReference type="Google" id="ProtNLM"/>
    </source>
</evidence>
<reference evidence="1 2" key="1">
    <citation type="submission" date="2014-04" db="EMBL/GenBank/DDBJ databases">
        <title>Draft Genome Sequence of Synergistes jonesii.</title>
        <authorList>
            <person name="Coil D.A."/>
            <person name="Eisen J.A."/>
            <person name="Holland-Moritz H.E."/>
        </authorList>
    </citation>
    <scope>NUCLEOTIDE SEQUENCE [LARGE SCALE GENOMIC DNA]</scope>
    <source>
        <strain evidence="1 2">78-1</strain>
    </source>
</reference>
<gene>
    <name evidence="1" type="ORF">EH55_02140</name>
</gene>
<dbReference type="GeneID" id="90984898"/>